<evidence type="ECO:0000256" key="3">
    <source>
        <dbReference type="ARBA" id="ARBA00022692"/>
    </source>
</evidence>
<evidence type="ECO:0000256" key="2">
    <source>
        <dbReference type="ARBA" id="ARBA00007635"/>
    </source>
</evidence>
<feature type="transmembrane region" description="Helical" evidence="6">
    <location>
        <begin position="200"/>
        <end position="225"/>
    </location>
</feature>
<feature type="domain" description="EamA" evidence="8">
    <location>
        <begin position="29"/>
        <end position="158"/>
    </location>
</feature>
<feature type="transmembrane region" description="Helical" evidence="6">
    <location>
        <begin position="142"/>
        <end position="162"/>
    </location>
</feature>
<protein>
    <recommendedName>
        <fullName evidence="6">WAT1-related protein</fullName>
    </recommendedName>
</protein>
<feature type="transmembrane region" description="Helical" evidence="6">
    <location>
        <begin position="48"/>
        <end position="69"/>
    </location>
</feature>
<dbReference type="GO" id="GO:0016020">
    <property type="term" value="C:membrane"/>
    <property type="evidence" value="ECO:0007669"/>
    <property type="project" value="UniProtKB-SubCell"/>
</dbReference>
<dbReference type="Proteomes" id="UP000026962">
    <property type="component" value="Chromosome 12"/>
</dbReference>
<dbReference type="AlphaFoldDB" id="A0A0E0MLF9"/>
<evidence type="ECO:0000256" key="1">
    <source>
        <dbReference type="ARBA" id="ARBA00004141"/>
    </source>
</evidence>
<accession>A0A0E0MLF9</accession>
<comment type="similarity">
    <text evidence="2 6">Belongs to the drug/metabolite transporter (DMT) superfamily. Plant drug/metabolite exporter (P-DME) (TC 2.A.7.4) family.</text>
</comment>
<organism evidence="9">
    <name type="scientific">Oryza punctata</name>
    <name type="common">Red rice</name>
    <dbReference type="NCBI Taxonomy" id="4537"/>
    <lineage>
        <taxon>Eukaryota</taxon>
        <taxon>Viridiplantae</taxon>
        <taxon>Streptophyta</taxon>
        <taxon>Embryophyta</taxon>
        <taxon>Tracheophyta</taxon>
        <taxon>Spermatophyta</taxon>
        <taxon>Magnoliopsida</taxon>
        <taxon>Liliopsida</taxon>
        <taxon>Poales</taxon>
        <taxon>Poaceae</taxon>
        <taxon>BOP clade</taxon>
        <taxon>Oryzoideae</taxon>
        <taxon>Oryzeae</taxon>
        <taxon>Oryzinae</taxon>
        <taxon>Oryza</taxon>
    </lineage>
</organism>
<evidence type="ECO:0000256" key="7">
    <source>
        <dbReference type="SAM" id="MobiDB-lite"/>
    </source>
</evidence>
<dbReference type="Pfam" id="PF00892">
    <property type="entry name" value="EamA"/>
    <property type="match status" value="2"/>
</dbReference>
<feature type="region of interest" description="Disordered" evidence="7">
    <location>
        <begin position="324"/>
        <end position="351"/>
    </location>
</feature>
<dbReference type="HOGENOM" id="CLU_025359_3_1_1"/>
<comment type="subcellular location">
    <subcellularLocation>
        <location evidence="1 6">Membrane</location>
        <topology evidence="1 6">Multi-pass membrane protein</topology>
    </subcellularLocation>
</comment>
<dbReference type="Gramene" id="OPUNC12G08090.1">
    <property type="protein sequence ID" value="OPUNC12G08090.1"/>
    <property type="gene ID" value="OPUNC12G08090"/>
</dbReference>
<feature type="transmembrane region" description="Helical" evidence="6">
    <location>
        <begin position="293"/>
        <end position="312"/>
    </location>
</feature>
<evidence type="ECO:0000313" key="10">
    <source>
        <dbReference type="Proteomes" id="UP000026962"/>
    </source>
</evidence>
<keyword evidence="10" id="KW-1185">Reference proteome</keyword>
<feature type="domain" description="EamA" evidence="8">
    <location>
        <begin position="218"/>
        <end position="311"/>
    </location>
</feature>
<proteinExistence type="inferred from homology"/>
<dbReference type="PANTHER" id="PTHR31218">
    <property type="entry name" value="WAT1-RELATED PROTEIN"/>
    <property type="match status" value="1"/>
</dbReference>
<feature type="transmembrane region" description="Helical" evidence="6">
    <location>
        <begin position="17"/>
        <end position="36"/>
    </location>
</feature>
<dbReference type="InterPro" id="IPR030184">
    <property type="entry name" value="WAT1-related"/>
</dbReference>
<evidence type="ECO:0000313" key="9">
    <source>
        <dbReference type="EnsemblPlants" id="OPUNC12G08090.1"/>
    </source>
</evidence>
<dbReference type="eggNOG" id="ENOG502QSBZ">
    <property type="taxonomic scope" value="Eukaryota"/>
</dbReference>
<dbReference type="SUPFAM" id="SSF103481">
    <property type="entry name" value="Multidrug resistance efflux transporter EmrE"/>
    <property type="match status" value="2"/>
</dbReference>
<sequence length="351" mass="38757">MAETTTTTTKPWMAEGLLLKLSMVLVQLFTIGALLLAKLSFNSGMAPFVLLAYRNLIGAVTVLPFAFWFEREMMKKVNYKVLGWNACNALFGIVLAMGLHYYGLRATNAGYTVNFLNLVPVVTFIIAVIFRLEKLKLKTRSGMIRVIGTVICVVGTMVVSLYKGKLLHLWPTHLLKPALLRAIGGNDSTSPTHHNMLTGTLFLCGSCLSYAFWFIVQAVVIGIALDRDPSSWALHWNLQLITIVYSGVFNTAATFCLITWAVSRRGPTYPSMFNSLSLIITVVLDSMLLGSDISVGSLLGAFMIITGLYAFLWGKGKEVKRQQQVRANTDADQRKTTDPTSNGEVRIQLDT</sequence>
<evidence type="ECO:0000259" key="8">
    <source>
        <dbReference type="Pfam" id="PF00892"/>
    </source>
</evidence>
<feature type="transmembrane region" description="Helical" evidence="6">
    <location>
        <begin position="109"/>
        <end position="130"/>
    </location>
</feature>
<dbReference type="GO" id="GO:0022857">
    <property type="term" value="F:transmembrane transporter activity"/>
    <property type="evidence" value="ECO:0007669"/>
    <property type="project" value="InterPro"/>
</dbReference>
<evidence type="ECO:0000256" key="6">
    <source>
        <dbReference type="RuleBase" id="RU363077"/>
    </source>
</evidence>
<dbReference type="InterPro" id="IPR000620">
    <property type="entry name" value="EamA_dom"/>
</dbReference>
<feature type="transmembrane region" description="Helical" evidence="6">
    <location>
        <begin position="237"/>
        <end position="262"/>
    </location>
</feature>
<reference evidence="9" key="1">
    <citation type="submission" date="2015-04" db="UniProtKB">
        <authorList>
            <consortium name="EnsemblPlants"/>
        </authorList>
    </citation>
    <scope>IDENTIFICATION</scope>
</reference>
<keyword evidence="3 6" id="KW-0812">Transmembrane</keyword>
<reference evidence="9" key="2">
    <citation type="submission" date="2018-05" db="EMBL/GenBank/DDBJ databases">
        <title>OpunRS2 (Oryza punctata Reference Sequence Version 2).</title>
        <authorList>
            <person name="Zhang J."/>
            <person name="Kudrna D."/>
            <person name="Lee S."/>
            <person name="Talag J."/>
            <person name="Welchert J."/>
            <person name="Wing R.A."/>
        </authorList>
    </citation>
    <scope>NUCLEOTIDE SEQUENCE [LARGE SCALE GENOMIC DNA]</scope>
</reference>
<dbReference type="OMA" id="WSVWFWL"/>
<evidence type="ECO:0000256" key="5">
    <source>
        <dbReference type="ARBA" id="ARBA00023136"/>
    </source>
</evidence>
<keyword evidence="5 6" id="KW-0472">Membrane</keyword>
<dbReference type="InterPro" id="IPR037185">
    <property type="entry name" value="EmrE-like"/>
</dbReference>
<evidence type="ECO:0000256" key="4">
    <source>
        <dbReference type="ARBA" id="ARBA00022989"/>
    </source>
</evidence>
<name>A0A0E0MLF9_ORYPU</name>
<keyword evidence="4 6" id="KW-1133">Transmembrane helix</keyword>
<dbReference type="EnsemblPlants" id="OPUNC12G08090.1">
    <property type="protein sequence ID" value="OPUNC12G08090.1"/>
    <property type="gene ID" value="OPUNC12G08090"/>
</dbReference>
<feature type="transmembrane region" description="Helical" evidence="6">
    <location>
        <begin position="81"/>
        <end position="103"/>
    </location>
</feature>